<dbReference type="EMBL" id="NQVE01000114">
    <property type="protein sequence ID" value="RAL47485.1"/>
    <property type="molecule type" value="Genomic_DNA"/>
</dbReference>
<keyword evidence="3" id="KW-0862">Zinc</keyword>
<dbReference type="InterPro" id="IPR011016">
    <property type="entry name" value="Znf_RING-CH"/>
</dbReference>
<dbReference type="AlphaFoldDB" id="A0A328DP88"/>
<feature type="transmembrane region" description="Helical" evidence="4">
    <location>
        <begin position="125"/>
        <end position="145"/>
    </location>
</feature>
<feature type="domain" description="RING-CH-type" evidence="6">
    <location>
        <begin position="22"/>
        <end position="82"/>
    </location>
</feature>
<evidence type="ECO:0000256" key="2">
    <source>
        <dbReference type="ARBA" id="ARBA00022771"/>
    </source>
</evidence>
<dbReference type="PROSITE" id="PS51292">
    <property type="entry name" value="ZF_RING_CH"/>
    <property type="match status" value="1"/>
</dbReference>
<evidence type="ECO:0000313" key="8">
    <source>
        <dbReference type="Proteomes" id="UP000249390"/>
    </source>
</evidence>
<dbReference type="SMART" id="SM00744">
    <property type="entry name" value="RINGv"/>
    <property type="match status" value="1"/>
</dbReference>
<keyword evidence="4" id="KW-1133">Transmembrane helix</keyword>
<dbReference type="Pfam" id="PF12906">
    <property type="entry name" value="RINGv"/>
    <property type="match status" value="1"/>
</dbReference>
<protein>
    <recommendedName>
        <fullName evidence="6">RING-CH-type domain-containing protein</fullName>
    </recommendedName>
</protein>
<feature type="chain" id="PRO_5016408884" description="RING-CH-type domain-containing protein" evidence="5">
    <location>
        <begin position="28"/>
        <end position="213"/>
    </location>
</feature>
<feature type="transmembrane region" description="Helical" evidence="4">
    <location>
        <begin position="102"/>
        <end position="119"/>
    </location>
</feature>
<dbReference type="SUPFAM" id="SSF57850">
    <property type="entry name" value="RING/U-box"/>
    <property type="match status" value="1"/>
</dbReference>
<reference evidence="7 8" key="1">
    <citation type="submission" date="2018-06" db="EMBL/GenBank/DDBJ databases">
        <title>The Genome of Cuscuta australis (Dodder) Provides Insight into the Evolution of Plant Parasitism.</title>
        <authorList>
            <person name="Liu H."/>
        </authorList>
    </citation>
    <scope>NUCLEOTIDE SEQUENCE [LARGE SCALE GENOMIC DNA]</scope>
    <source>
        <strain evidence="8">cv. Yunnan</strain>
        <tissue evidence="7">Vines</tissue>
    </source>
</reference>
<name>A0A328DP88_9ASTE</name>
<feature type="transmembrane region" description="Helical" evidence="4">
    <location>
        <begin position="157"/>
        <end position="174"/>
    </location>
</feature>
<feature type="signal peptide" evidence="5">
    <location>
        <begin position="1"/>
        <end position="27"/>
    </location>
</feature>
<sequence>MTSTAKKVLLWFSSLFSSVPILRPGKGFTCRVCFQELRGDVFKTECSCKGDLAIGHKKCIRKWFVLKGNNICDVCKVEVKNLAITPGVASDGFLTRIWKSSLLFFASTLSYFCFLENILVRDTGIARPLVFSLPIAICIAILLCVMASSRGNTRYTWAHALSYVSVVVPFLYTYRDANVSLLFTYILSGLMLEILTWNSMRRHQALLRRLESI</sequence>
<accession>A0A328DP88</accession>
<evidence type="ECO:0000313" key="7">
    <source>
        <dbReference type="EMBL" id="RAL47485.1"/>
    </source>
</evidence>
<dbReference type="Gene3D" id="3.30.40.10">
    <property type="entry name" value="Zinc/RING finger domain, C3HC4 (zinc finger)"/>
    <property type="match status" value="1"/>
</dbReference>
<organism evidence="7 8">
    <name type="scientific">Cuscuta australis</name>
    <dbReference type="NCBI Taxonomy" id="267555"/>
    <lineage>
        <taxon>Eukaryota</taxon>
        <taxon>Viridiplantae</taxon>
        <taxon>Streptophyta</taxon>
        <taxon>Embryophyta</taxon>
        <taxon>Tracheophyta</taxon>
        <taxon>Spermatophyta</taxon>
        <taxon>Magnoliopsida</taxon>
        <taxon>eudicotyledons</taxon>
        <taxon>Gunneridae</taxon>
        <taxon>Pentapetalae</taxon>
        <taxon>asterids</taxon>
        <taxon>lamiids</taxon>
        <taxon>Solanales</taxon>
        <taxon>Convolvulaceae</taxon>
        <taxon>Cuscuteae</taxon>
        <taxon>Cuscuta</taxon>
        <taxon>Cuscuta subgen. Grammica</taxon>
        <taxon>Cuscuta sect. Cleistogrammica</taxon>
    </lineage>
</organism>
<dbReference type="PANTHER" id="PTHR46158:SF2">
    <property type="entry name" value="OS02G0165000 PROTEIN"/>
    <property type="match status" value="1"/>
</dbReference>
<evidence type="ECO:0000256" key="4">
    <source>
        <dbReference type="SAM" id="Phobius"/>
    </source>
</evidence>
<comment type="caution">
    <text evidence="7">The sequence shown here is derived from an EMBL/GenBank/DDBJ whole genome shotgun (WGS) entry which is preliminary data.</text>
</comment>
<proteinExistence type="predicted"/>
<keyword evidence="8" id="KW-1185">Reference proteome</keyword>
<evidence type="ECO:0000256" key="1">
    <source>
        <dbReference type="ARBA" id="ARBA00022723"/>
    </source>
</evidence>
<dbReference type="InterPro" id="IPR013083">
    <property type="entry name" value="Znf_RING/FYVE/PHD"/>
</dbReference>
<evidence type="ECO:0000259" key="6">
    <source>
        <dbReference type="PROSITE" id="PS51292"/>
    </source>
</evidence>
<dbReference type="Proteomes" id="UP000249390">
    <property type="component" value="Unassembled WGS sequence"/>
</dbReference>
<evidence type="ECO:0000256" key="3">
    <source>
        <dbReference type="ARBA" id="ARBA00022833"/>
    </source>
</evidence>
<keyword evidence="2" id="KW-0863">Zinc-finger</keyword>
<keyword evidence="4" id="KW-0472">Membrane</keyword>
<dbReference type="GO" id="GO:0008270">
    <property type="term" value="F:zinc ion binding"/>
    <property type="evidence" value="ECO:0007669"/>
    <property type="project" value="UniProtKB-KW"/>
</dbReference>
<evidence type="ECO:0000256" key="5">
    <source>
        <dbReference type="SAM" id="SignalP"/>
    </source>
</evidence>
<gene>
    <name evidence="7" type="ORF">DM860_011223</name>
</gene>
<keyword evidence="1" id="KW-0479">Metal-binding</keyword>
<feature type="transmembrane region" description="Helical" evidence="4">
    <location>
        <begin position="180"/>
        <end position="200"/>
    </location>
</feature>
<keyword evidence="5" id="KW-0732">Signal</keyword>
<dbReference type="PANTHER" id="PTHR46158">
    <property type="entry name" value="OS02G0165000 PROTEIN"/>
    <property type="match status" value="1"/>
</dbReference>
<keyword evidence="4" id="KW-0812">Transmembrane</keyword>